<dbReference type="SUPFAM" id="SSF56601">
    <property type="entry name" value="beta-lactamase/transpeptidase-like"/>
    <property type="match status" value="1"/>
</dbReference>
<dbReference type="GO" id="GO:0030655">
    <property type="term" value="P:beta-lactam antibiotic catabolic process"/>
    <property type="evidence" value="ECO:0007669"/>
    <property type="project" value="InterPro"/>
</dbReference>
<evidence type="ECO:0000313" key="3">
    <source>
        <dbReference type="Proteomes" id="UP001431131"/>
    </source>
</evidence>
<dbReference type="GO" id="GO:0008800">
    <property type="term" value="F:beta-lactamase activity"/>
    <property type="evidence" value="ECO:0007669"/>
    <property type="project" value="InterPro"/>
</dbReference>
<gene>
    <name evidence="2" type="ORF">MJG50_14005</name>
</gene>
<dbReference type="InterPro" id="IPR045155">
    <property type="entry name" value="Beta-lactam_cat"/>
</dbReference>
<reference evidence="2" key="1">
    <citation type="submission" date="2022-02" db="EMBL/GenBank/DDBJ databases">
        <title>Fredinandcohnia quinoae sp. nov. isolated from Chenopodium quinoa seeds.</title>
        <authorList>
            <person name="Saati-Santamaria Z."/>
            <person name="Flores-Felix J.D."/>
            <person name="Igual J.M."/>
            <person name="Velazquez E."/>
            <person name="Garcia-Fraile P."/>
            <person name="Martinez-Molina E."/>
        </authorList>
    </citation>
    <scope>NUCLEOTIDE SEQUENCE</scope>
    <source>
        <strain evidence="2">SECRCQ15</strain>
    </source>
</reference>
<dbReference type="InterPro" id="IPR012338">
    <property type="entry name" value="Beta-lactam/transpept-like"/>
</dbReference>
<dbReference type="Proteomes" id="UP001431131">
    <property type="component" value="Unassembled WGS sequence"/>
</dbReference>
<dbReference type="EMBL" id="JAKTTI010000022">
    <property type="protein sequence ID" value="MCH1626449.1"/>
    <property type="molecule type" value="Genomic_DNA"/>
</dbReference>
<sequence>MEKVIEKVKEIDIGDLGIIIYSQKQQRIISSLNSNLVVPLASAAKVAIGYCIAKWIEDGLYTWDDIMMDIHFNPDENSHQLYPHLQQRRSLALRDAVEVMIACHDSFLAKNIVSHCGGWDLLNLKIQAHFTHITVTENPRDMDNNGELGEIHKLICSIYQGYQKNPELWLPVIIGLVRQNDEIEGIPGHLLNHMTGGLEDVIVDIGIVGEFNSDPLLYALGAKGLPNRYVHQESDKKIIETMKLLYAEYLSQG</sequence>
<protein>
    <submittedName>
        <fullName evidence="2">Class A beta-lactamase-related serine hydrolase</fullName>
    </submittedName>
</protein>
<dbReference type="Pfam" id="PF13354">
    <property type="entry name" value="Beta-lactamase2"/>
    <property type="match status" value="1"/>
</dbReference>
<evidence type="ECO:0000259" key="1">
    <source>
        <dbReference type="Pfam" id="PF13354"/>
    </source>
</evidence>
<keyword evidence="2" id="KW-0378">Hydrolase</keyword>
<evidence type="ECO:0000313" key="2">
    <source>
        <dbReference type="EMBL" id="MCH1626449.1"/>
    </source>
</evidence>
<proteinExistence type="predicted"/>
<feature type="domain" description="Beta-lactamase class A catalytic" evidence="1">
    <location>
        <begin position="30"/>
        <end position="215"/>
    </location>
</feature>
<dbReference type="Gene3D" id="3.40.710.10">
    <property type="entry name" value="DD-peptidase/beta-lactamase superfamily"/>
    <property type="match status" value="1"/>
</dbReference>
<keyword evidence="3" id="KW-1185">Reference proteome</keyword>
<organism evidence="2 3">
    <name type="scientific">Fredinandcohnia quinoae</name>
    <dbReference type="NCBI Taxonomy" id="2918902"/>
    <lineage>
        <taxon>Bacteria</taxon>
        <taxon>Bacillati</taxon>
        <taxon>Bacillota</taxon>
        <taxon>Bacilli</taxon>
        <taxon>Bacillales</taxon>
        <taxon>Bacillaceae</taxon>
        <taxon>Fredinandcohnia</taxon>
    </lineage>
</organism>
<name>A0AAW5E6D8_9BACI</name>
<dbReference type="RefSeq" id="WP_240256365.1">
    <property type="nucleotide sequence ID" value="NZ_JAKTTI010000022.1"/>
</dbReference>
<accession>A0AAW5E6D8</accession>
<comment type="caution">
    <text evidence="2">The sequence shown here is derived from an EMBL/GenBank/DDBJ whole genome shotgun (WGS) entry which is preliminary data.</text>
</comment>
<dbReference type="AlphaFoldDB" id="A0AAW5E6D8"/>